<feature type="transmembrane region" description="Helical" evidence="1">
    <location>
        <begin position="187"/>
        <end position="204"/>
    </location>
</feature>
<feature type="transmembrane region" description="Helical" evidence="1">
    <location>
        <begin position="86"/>
        <end position="107"/>
    </location>
</feature>
<gene>
    <name evidence="2" type="ORF">LA20249_10175</name>
</gene>
<dbReference type="NCBIfam" id="TIGR03766">
    <property type="entry name" value="TIGR03766 family XrtG-associated glycosyltransferase"/>
    <property type="match status" value="1"/>
</dbReference>
<keyword evidence="3" id="KW-1185">Reference proteome</keyword>
<reference evidence="2 3" key="1">
    <citation type="submission" date="2016-12" db="EMBL/GenBank/DDBJ databases">
        <title>The whole genome sequencing and assembly of Lactobacillus alimentarius DSM 20249T strain.</title>
        <authorList>
            <person name="Lee Y.-J."/>
            <person name="Yi H."/>
            <person name="Bahn Y.-S."/>
            <person name="Kim J.F."/>
            <person name="Lee D.-W."/>
        </authorList>
    </citation>
    <scope>NUCLEOTIDE SEQUENCE [LARGE SCALE GENOMIC DNA]</scope>
    <source>
        <strain evidence="2 3">DSM 20249</strain>
    </source>
</reference>
<feature type="transmembrane region" description="Helical" evidence="1">
    <location>
        <begin position="12"/>
        <end position="35"/>
    </location>
</feature>
<name>A0A2K9HKX3_9LACO</name>
<dbReference type="OrthoDB" id="5695313at2"/>
<evidence type="ECO:0008006" key="4">
    <source>
        <dbReference type="Google" id="ProtNLM"/>
    </source>
</evidence>
<dbReference type="Proteomes" id="UP000234653">
    <property type="component" value="Chromosome"/>
</dbReference>
<organism evidence="2 3">
    <name type="scientific">Companilactobacillus alimentarius DSM 20249</name>
    <dbReference type="NCBI Taxonomy" id="1423720"/>
    <lineage>
        <taxon>Bacteria</taxon>
        <taxon>Bacillati</taxon>
        <taxon>Bacillota</taxon>
        <taxon>Bacilli</taxon>
        <taxon>Lactobacillales</taxon>
        <taxon>Lactobacillaceae</taxon>
        <taxon>Companilactobacillus</taxon>
    </lineage>
</organism>
<dbReference type="AlphaFoldDB" id="A0A2K9HKX3"/>
<evidence type="ECO:0000256" key="1">
    <source>
        <dbReference type="SAM" id="Phobius"/>
    </source>
</evidence>
<dbReference type="STRING" id="1423720.FC67_GL000040"/>
<evidence type="ECO:0000313" key="3">
    <source>
        <dbReference type="Proteomes" id="UP000234653"/>
    </source>
</evidence>
<evidence type="ECO:0000313" key="2">
    <source>
        <dbReference type="EMBL" id="AUI72527.1"/>
    </source>
</evidence>
<feature type="transmembrane region" description="Helical" evidence="1">
    <location>
        <begin position="451"/>
        <end position="469"/>
    </location>
</feature>
<keyword evidence="1" id="KW-0812">Transmembrane</keyword>
<accession>A0A2K9HKX3</accession>
<proteinExistence type="predicted"/>
<sequence>MQKLFTFNNQFIKWLFYLLFTMTFIFALTSSNLILGDNKVTKIGTTGFTTIILFIFALIGLVLYLSPKSRKFVHLIFIDKSKITSALCLVIAVITQICFILLVHSGIGFDVSGVHQGMTMPKNIEIIGYFSVNPNNLGLLLFQLFFKNIFHTTSWTFFQFITMVLVDLSALFNLLSISIIDKSKLALGMYIHSLWLIAFPAIIVPYTDTWVIQFVAIYIFCYCAIAYTDWNKFIKIFLVIILGICVSAAYFIKPSAIIPAIAIVIIEINQLLKTEHKNWLWLLILAFAFAGSLSTSYYQINKIIKNQTYIQVNSFRAKPMIHFINMGLSNSGGYNAKDSFKMVTLIHKKDRINYSVKSIHKRLHKMGPVGYLAFLVKKQGNNTSDGTFAWLRDGDFVPMKHSPAKHGFKGKVQNFFYLYGNNVGDFRFLTQIWWCIWLGGIFFAWKDNRKITQAMRLSIIGGFIFLLIFEGGRSRYLIQFLPAFLILLTFNFEISLKQLKSFFIWK</sequence>
<dbReference type="EMBL" id="CP018867">
    <property type="protein sequence ID" value="AUI72527.1"/>
    <property type="molecule type" value="Genomic_DNA"/>
</dbReference>
<dbReference type="RefSeq" id="WP_057737576.1">
    <property type="nucleotide sequence ID" value="NZ_AZDQ01000006.1"/>
</dbReference>
<feature type="transmembrane region" description="Helical" evidence="1">
    <location>
        <begin position="47"/>
        <end position="65"/>
    </location>
</feature>
<feature type="transmembrane region" description="Helical" evidence="1">
    <location>
        <begin position="237"/>
        <end position="266"/>
    </location>
</feature>
<feature type="transmembrane region" description="Helical" evidence="1">
    <location>
        <begin position="426"/>
        <end position="445"/>
    </location>
</feature>
<keyword evidence="1" id="KW-1133">Transmembrane helix</keyword>
<feature type="transmembrane region" description="Helical" evidence="1">
    <location>
        <begin position="155"/>
        <end position="175"/>
    </location>
</feature>
<feature type="transmembrane region" description="Helical" evidence="1">
    <location>
        <begin position="278"/>
        <end position="298"/>
    </location>
</feature>
<keyword evidence="1" id="KW-0472">Membrane</keyword>
<dbReference type="KEGG" id="lali:LA20249_10175"/>
<protein>
    <recommendedName>
        <fullName evidence="4">Glycosyltransferase RgtA/B/C/D-like domain-containing protein</fullName>
    </recommendedName>
</protein>
<feature type="transmembrane region" description="Helical" evidence="1">
    <location>
        <begin position="476"/>
        <end position="496"/>
    </location>
</feature>
<dbReference type="InterPro" id="IPR021200">
    <property type="entry name" value="CHIM_prot"/>
</dbReference>
<feature type="transmembrane region" description="Helical" evidence="1">
    <location>
        <begin position="210"/>
        <end position="230"/>
    </location>
</feature>